<accession>A0AC61RT01</accession>
<evidence type="ECO:0000313" key="2">
    <source>
        <dbReference type="Proteomes" id="UP000304953"/>
    </source>
</evidence>
<dbReference type="EMBL" id="SRYA01000048">
    <property type="protein sequence ID" value="TGY91976.1"/>
    <property type="molecule type" value="Genomic_DNA"/>
</dbReference>
<keyword evidence="2" id="KW-1185">Reference proteome</keyword>
<organism evidence="1 2">
    <name type="scientific">Petralouisia muris</name>
    <dbReference type="NCBI Taxonomy" id="3032872"/>
    <lineage>
        <taxon>Bacteria</taxon>
        <taxon>Bacillati</taxon>
        <taxon>Bacillota</taxon>
        <taxon>Clostridia</taxon>
        <taxon>Lachnospirales</taxon>
        <taxon>Lachnospiraceae</taxon>
        <taxon>Petralouisia</taxon>
    </lineage>
</organism>
<comment type="caution">
    <text evidence="1">The sequence shown here is derived from an EMBL/GenBank/DDBJ whole genome shotgun (WGS) entry which is preliminary data.</text>
</comment>
<proteinExistence type="predicted"/>
<name>A0AC61RT01_9FIRM</name>
<evidence type="ECO:0000313" key="1">
    <source>
        <dbReference type="EMBL" id="TGY91976.1"/>
    </source>
</evidence>
<dbReference type="Proteomes" id="UP000304953">
    <property type="component" value="Unassembled WGS sequence"/>
</dbReference>
<reference evidence="1" key="1">
    <citation type="submission" date="2019-04" db="EMBL/GenBank/DDBJ databases">
        <title>Microbes associate with the intestines of laboratory mice.</title>
        <authorList>
            <person name="Navarre W."/>
            <person name="Wong E."/>
            <person name="Huang K."/>
            <person name="Tropini C."/>
            <person name="Ng K."/>
            <person name="Yu B."/>
        </authorList>
    </citation>
    <scope>NUCLEOTIDE SEQUENCE</scope>
    <source>
        <strain evidence="1">NM01_1-7b</strain>
    </source>
</reference>
<gene>
    <name evidence="1" type="ORF">E5329_19535</name>
</gene>
<sequence>MGKREKARKSSAERTRMRRRRKQNKSSMICITLIVLTLIGVMSVQITSVYHKNQSYLTQEAELQAQMESEEQRKEELKEYEKYVNTKEYIEQVAKTKLGLVYPNEIIFKEKKSSGK</sequence>
<protein>
    <submittedName>
        <fullName evidence="1">Septum formation initiator family protein</fullName>
    </submittedName>
</protein>